<organism evidence="2 3">
    <name type="scientific">Neurospora tetrasperma (strain FGSC 2508 / ATCC MYA-4615 / P0657)</name>
    <dbReference type="NCBI Taxonomy" id="510951"/>
    <lineage>
        <taxon>Eukaryota</taxon>
        <taxon>Fungi</taxon>
        <taxon>Dikarya</taxon>
        <taxon>Ascomycota</taxon>
        <taxon>Pezizomycotina</taxon>
        <taxon>Sordariomycetes</taxon>
        <taxon>Sordariomycetidae</taxon>
        <taxon>Sordariales</taxon>
        <taxon>Sordariaceae</taxon>
        <taxon>Neurospora</taxon>
    </lineage>
</organism>
<feature type="region of interest" description="Disordered" evidence="1">
    <location>
        <begin position="1"/>
        <end position="26"/>
    </location>
</feature>
<evidence type="ECO:0000313" key="3">
    <source>
        <dbReference type="Proteomes" id="UP000008065"/>
    </source>
</evidence>
<evidence type="ECO:0008006" key="4">
    <source>
        <dbReference type="Google" id="ProtNLM"/>
    </source>
</evidence>
<feature type="region of interest" description="Disordered" evidence="1">
    <location>
        <begin position="78"/>
        <end position="98"/>
    </location>
</feature>
<dbReference type="VEuPathDB" id="FungiDB:NEUTE1DRAFT_86498"/>
<dbReference type="SUPFAM" id="SSF69118">
    <property type="entry name" value="AhpD-like"/>
    <property type="match status" value="1"/>
</dbReference>
<feature type="compositionally biased region" description="Basic and acidic residues" evidence="1">
    <location>
        <begin position="271"/>
        <end position="288"/>
    </location>
</feature>
<dbReference type="PANTHER" id="PTHR28180:SF2">
    <property type="entry name" value="PEROXISOMAL PROTEIN 2"/>
    <property type="match status" value="1"/>
</dbReference>
<sequence length="339" mass="35877">MSKLSPSLKGLINAPFARPGPTPAPRNIEAVYTKIADEARERKYGEKPWLALSAAATFTLNSPSSLGPLLTLASSRWPSSSSSSSSPSPSSSSSPSSSALLEPAEFIREIGLKCISFNGIPRTINTLNFFRAHLSSAHPQLSSHLSTTPTRQTTPSNISAVHARGRQLWESIYTPLDAKLEAKLAEAHPDLPVHILGSHYGPLLSDPPSEKNGLDSKVGRSLTSVVAIACLRAQTGVGPQVLSHVFGLRKAVEQGAHLHEFAAAGQSGGEGSKKGEKERRSEEAEGIERLASDEGCEWILRSVDAISEAMAAAAAAAAQDGNMNEGGFASPMRKRESKL</sequence>
<dbReference type="GeneID" id="20830932"/>
<feature type="region of interest" description="Disordered" evidence="1">
    <location>
        <begin position="261"/>
        <end position="288"/>
    </location>
</feature>
<dbReference type="InterPro" id="IPR029032">
    <property type="entry name" value="AhpD-like"/>
</dbReference>
<feature type="region of interest" description="Disordered" evidence="1">
    <location>
        <begin position="315"/>
        <end position="339"/>
    </location>
</feature>
<dbReference type="KEGG" id="nte:NEUTE1DRAFT86498"/>
<proteinExistence type="predicted"/>
<keyword evidence="3" id="KW-1185">Reference proteome</keyword>
<dbReference type="OrthoDB" id="5392202at2759"/>
<dbReference type="EMBL" id="GL891306">
    <property type="protein sequence ID" value="EGO55806.1"/>
    <property type="molecule type" value="Genomic_DNA"/>
</dbReference>
<dbReference type="HOGENOM" id="CLU_069193_0_0_1"/>
<evidence type="ECO:0000313" key="2">
    <source>
        <dbReference type="EMBL" id="EGO55806.1"/>
    </source>
</evidence>
<dbReference type="PANTHER" id="PTHR28180">
    <property type="entry name" value="CONSERVED MITOCHONDRIAL PROTEIN-RELATED"/>
    <property type="match status" value="1"/>
</dbReference>
<protein>
    <recommendedName>
        <fullName evidence="4">Dol-P-Man:Man(5)GlcNAc(2)-PP-Dol alpha-1,3-mannosyltransferase</fullName>
    </recommendedName>
</protein>
<reference evidence="3" key="1">
    <citation type="journal article" date="2011" name="Genetics">
        <title>Massive changes in genome architecture accompany the transition to self-fertility in the filamentous fungus Neurospora tetrasperma.</title>
        <authorList>
            <person name="Ellison C.E."/>
            <person name="Stajich J.E."/>
            <person name="Jacobson D.J."/>
            <person name="Natvig D.O."/>
            <person name="Lapidus A."/>
            <person name="Foster B."/>
            <person name="Aerts A."/>
            <person name="Riley R."/>
            <person name="Lindquist E.A."/>
            <person name="Grigoriev I.V."/>
            <person name="Taylor J.W."/>
        </authorList>
    </citation>
    <scope>NUCLEOTIDE SEQUENCE [LARGE SCALE GENOMIC DNA]</scope>
    <source>
        <strain evidence="3">FGSC 2508 / P0657</strain>
    </source>
</reference>
<evidence type="ECO:0000256" key="1">
    <source>
        <dbReference type="SAM" id="MobiDB-lite"/>
    </source>
</evidence>
<name>F8MRW0_NEUT8</name>
<accession>F8MRW0</accession>
<dbReference type="InterPro" id="IPR052999">
    <property type="entry name" value="PTS1_Protein"/>
</dbReference>
<dbReference type="AlphaFoldDB" id="F8MRW0"/>
<dbReference type="RefSeq" id="XP_009853590.1">
    <property type="nucleotide sequence ID" value="XM_009855288.1"/>
</dbReference>
<dbReference type="Proteomes" id="UP000008065">
    <property type="component" value="Unassembled WGS sequence"/>
</dbReference>
<gene>
    <name evidence="2" type="ORF">NEUTE1DRAFT_86498</name>
</gene>
<dbReference type="Gene3D" id="1.20.1290.10">
    <property type="entry name" value="AhpD-like"/>
    <property type="match status" value="1"/>
</dbReference>